<dbReference type="Pfam" id="PF02464">
    <property type="entry name" value="CinA"/>
    <property type="match status" value="1"/>
</dbReference>
<dbReference type="EC" id="3.5.1.42" evidence="2"/>
<dbReference type="NCBIfam" id="TIGR00199">
    <property type="entry name" value="PncC_domain"/>
    <property type="match status" value="1"/>
</dbReference>
<keyword evidence="3" id="KW-1185">Reference proteome</keyword>
<evidence type="ECO:0000313" key="2">
    <source>
        <dbReference type="EMBL" id="NYD70831.1"/>
    </source>
</evidence>
<evidence type="ECO:0000313" key="3">
    <source>
        <dbReference type="Proteomes" id="UP000549913"/>
    </source>
</evidence>
<dbReference type="AlphaFoldDB" id="A0A852SPQ9"/>
<gene>
    <name evidence="2" type="ORF">BJ984_001989</name>
</gene>
<evidence type="ECO:0000259" key="1">
    <source>
        <dbReference type="Pfam" id="PF02464"/>
    </source>
</evidence>
<comment type="caution">
    <text evidence="2">The sequence shown here is derived from an EMBL/GenBank/DDBJ whole genome shotgun (WGS) entry which is preliminary data.</text>
</comment>
<proteinExistence type="predicted"/>
<dbReference type="SUPFAM" id="SSF142433">
    <property type="entry name" value="CinA-like"/>
    <property type="match status" value="1"/>
</dbReference>
<dbReference type="InterPro" id="IPR008136">
    <property type="entry name" value="CinA_C"/>
</dbReference>
<dbReference type="GO" id="GO:0019159">
    <property type="term" value="F:nicotinamide-nucleotide amidase activity"/>
    <property type="evidence" value="ECO:0007669"/>
    <property type="project" value="UniProtKB-EC"/>
</dbReference>
<dbReference type="Gene3D" id="3.90.950.20">
    <property type="entry name" value="CinA-like"/>
    <property type="match status" value="1"/>
</dbReference>
<accession>A0A852SPQ9</accession>
<keyword evidence="2" id="KW-0378">Hydrolase</keyword>
<sequence>MSSAPSPTFEVARRVVETLTARHVTIGVAESLTGGLLAAALVEVPGASAVLRGGVIAYDTRIKHSVLGVDAEVLAAHGPVHPDVALQMAVGVRTALVVDGEEPWIGLSTTGVAGPDAQDGHPPGTAFIGLAIGNEVRFVELHAEGDRGTVRAAVVARALDLLVEFL</sequence>
<dbReference type="Proteomes" id="UP000549913">
    <property type="component" value="Unassembled WGS sequence"/>
</dbReference>
<dbReference type="RefSeq" id="WP_179547895.1">
    <property type="nucleotide sequence ID" value="NZ_BSEW01000001.1"/>
</dbReference>
<dbReference type="EMBL" id="JACCBM010000001">
    <property type="protein sequence ID" value="NYD70831.1"/>
    <property type="molecule type" value="Genomic_DNA"/>
</dbReference>
<feature type="domain" description="CinA C-terminal" evidence="1">
    <location>
        <begin position="10"/>
        <end position="165"/>
    </location>
</feature>
<reference evidence="2 3" key="1">
    <citation type="submission" date="2020-07" db="EMBL/GenBank/DDBJ databases">
        <title>Sequencing the genomes of 1000 actinobacteria strains.</title>
        <authorList>
            <person name="Klenk H.-P."/>
        </authorList>
    </citation>
    <scope>NUCLEOTIDE SEQUENCE [LARGE SCALE GENOMIC DNA]</scope>
    <source>
        <strain evidence="2 3">DSM 26474</strain>
    </source>
</reference>
<protein>
    <submittedName>
        <fullName evidence="2">Nicotinamide-nucleotide amidase</fullName>
        <ecNumber evidence="2">3.5.1.42</ecNumber>
    </submittedName>
</protein>
<dbReference type="InterPro" id="IPR036653">
    <property type="entry name" value="CinA-like_C"/>
</dbReference>
<organism evidence="2 3">
    <name type="scientific">Herbiconiux flava</name>
    <dbReference type="NCBI Taxonomy" id="881268"/>
    <lineage>
        <taxon>Bacteria</taxon>
        <taxon>Bacillati</taxon>
        <taxon>Actinomycetota</taxon>
        <taxon>Actinomycetes</taxon>
        <taxon>Micrococcales</taxon>
        <taxon>Microbacteriaceae</taxon>
        <taxon>Herbiconiux</taxon>
    </lineage>
</organism>
<name>A0A852SPQ9_9MICO</name>